<evidence type="ECO:0000256" key="1">
    <source>
        <dbReference type="SAM" id="MobiDB-lite"/>
    </source>
</evidence>
<dbReference type="EMBL" id="CP036280">
    <property type="protein sequence ID" value="QDU71873.1"/>
    <property type="molecule type" value="Genomic_DNA"/>
</dbReference>
<dbReference type="Gene3D" id="3.30.700.10">
    <property type="entry name" value="Glycoprotein, Type 4 Pilin"/>
    <property type="match status" value="1"/>
</dbReference>
<accession>A0A518BY19</accession>
<dbReference type="Pfam" id="PF07963">
    <property type="entry name" value="N_methyl"/>
    <property type="match status" value="1"/>
</dbReference>
<dbReference type="PANTHER" id="PTHR30093">
    <property type="entry name" value="GENERAL SECRETION PATHWAY PROTEIN G"/>
    <property type="match status" value="1"/>
</dbReference>
<protein>
    <recommendedName>
        <fullName evidence="4">Type II secretion system protein G</fullName>
    </recommendedName>
</protein>
<evidence type="ECO:0000313" key="2">
    <source>
        <dbReference type="EMBL" id="QDU71873.1"/>
    </source>
</evidence>
<gene>
    <name evidence="2" type="ORF">Pan265_17310</name>
</gene>
<sequence length="292" mass="30985">MKTRRTGFTLIELLVVISIIALLIGILLPALGAARNTARGMQCLSNQRQTGIALFGWTLDNKDLYPPGYVSGTRDYATLISGYFSGQQGSYENGDQLNADAFQCASAAIDGGGLHYGANMLLMPLYNGEEHYDRRNETWSDGSSLGAVNRIQDYKTSSLRRASEVLVIADAGQTDEQINQFTEIGDAFAVLENLDYNGGKGTNPGGADDPLDYHLSSDTDSDDVINEGANVDSIVKLGDQGAADLRWRHGGGSGSGSSSGSVNALYGDGHAESNARGSILKRNIRPDAPPGS</sequence>
<dbReference type="AlphaFoldDB" id="A0A518BY19"/>
<feature type="region of interest" description="Disordered" evidence="1">
    <location>
        <begin position="246"/>
        <end position="292"/>
    </location>
</feature>
<organism evidence="2 3">
    <name type="scientific">Mucisphaera calidilacus</name>
    <dbReference type="NCBI Taxonomy" id="2527982"/>
    <lineage>
        <taxon>Bacteria</taxon>
        <taxon>Pseudomonadati</taxon>
        <taxon>Planctomycetota</taxon>
        <taxon>Phycisphaerae</taxon>
        <taxon>Phycisphaerales</taxon>
        <taxon>Phycisphaeraceae</taxon>
        <taxon>Mucisphaera</taxon>
    </lineage>
</organism>
<dbReference type="OrthoDB" id="278820at2"/>
<dbReference type="NCBIfam" id="TIGR02532">
    <property type="entry name" value="IV_pilin_GFxxxE"/>
    <property type="match status" value="1"/>
</dbReference>
<dbReference type="PROSITE" id="PS00409">
    <property type="entry name" value="PROKAR_NTER_METHYL"/>
    <property type="match status" value="1"/>
</dbReference>
<proteinExistence type="predicted"/>
<name>A0A518BY19_9BACT</name>
<dbReference type="Proteomes" id="UP000320386">
    <property type="component" value="Chromosome"/>
</dbReference>
<keyword evidence="3" id="KW-1185">Reference proteome</keyword>
<dbReference type="KEGG" id="mcad:Pan265_17310"/>
<dbReference type="InterPro" id="IPR045584">
    <property type="entry name" value="Pilin-like"/>
</dbReference>
<evidence type="ECO:0000313" key="3">
    <source>
        <dbReference type="Proteomes" id="UP000320386"/>
    </source>
</evidence>
<dbReference type="InterPro" id="IPR012902">
    <property type="entry name" value="N_methyl_site"/>
</dbReference>
<evidence type="ECO:0008006" key="4">
    <source>
        <dbReference type="Google" id="ProtNLM"/>
    </source>
</evidence>
<dbReference type="RefSeq" id="WP_145446070.1">
    <property type="nucleotide sequence ID" value="NZ_CP036280.1"/>
</dbReference>
<reference evidence="2 3" key="1">
    <citation type="submission" date="2019-02" db="EMBL/GenBank/DDBJ databases">
        <title>Deep-cultivation of Planctomycetes and their phenomic and genomic characterization uncovers novel biology.</title>
        <authorList>
            <person name="Wiegand S."/>
            <person name="Jogler M."/>
            <person name="Boedeker C."/>
            <person name="Pinto D."/>
            <person name="Vollmers J."/>
            <person name="Rivas-Marin E."/>
            <person name="Kohn T."/>
            <person name="Peeters S.H."/>
            <person name="Heuer A."/>
            <person name="Rast P."/>
            <person name="Oberbeckmann S."/>
            <person name="Bunk B."/>
            <person name="Jeske O."/>
            <person name="Meyerdierks A."/>
            <person name="Storesund J.E."/>
            <person name="Kallscheuer N."/>
            <person name="Luecker S."/>
            <person name="Lage O.M."/>
            <person name="Pohl T."/>
            <person name="Merkel B.J."/>
            <person name="Hornburger P."/>
            <person name="Mueller R.-W."/>
            <person name="Bruemmer F."/>
            <person name="Labrenz M."/>
            <person name="Spormann A.M."/>
            <person name="Op den Camp H."/>
            <person name="Overmann J."/>
            <person name="Amann R."/>
            <person name="Jetten M.S.M."/>
            <person name="Mascher T."/>
            <person name="Medema M.H."/>
            <person name="Devos D.P."/>
            <person name="Kaster A.-K."/>
            <person name="Ovreas L."/>
            <person name="Rohde M."/>
            <person name="Galperin M.Y."/>
            <person name="Jogler C."/>
        </authorList>
    </citation>
    <scope>NUCLEOTIDE SEQUENCE [LARGE SCALE GENOMIC DNA]</scope>
    <source>
        <strain evidence="2 3">Pan265</strain>
    </source>
</reference>
<dbReference type="SUPFAM" id="SSF54523">
    <property type="entry name" value="Pili subunits"/>
    <property type="match status" value="1"/>
</dbReference>
<dbReference type="PANTHER" id="PTHR30093:SF2">
    <property type="entry name" value="TYPE II SECRETION SYSTEM PROTEIN H"/>
    <property type="match status" value="1"/>
</dbReference>